<keyword evidence="3" id="KW-1185">Reference proteome</keyword>
<name>A0A656DEA0_KRYT1</name>
<dbReference type="RefSeq" id="WP_072211523.1">
    <property type="nucleotide sequence ID" value="NZ_CZVV01000028.1"/>
</dbReference>
<evidence type="ECO:0000313" key="3">
    <source>
        <dbReference type="Proteomes" id="UP000243065"/>
    </source>
</evidence>
<dbReference type="Pfam" id="PF00300">
    <property type="entry name" value="His_Phos_1"/>
    <property type="match status" value="1"/>
</dbReference>
<dbReference type="Proteomes" id="UP000243105">
    <property type="component" value="Unassembled WGS sequence"/>
</dbReference>
<dbReference type="CDD" id="cd07067">
    <property type="entry name" value="HP_PGM_like"/>
    <property type="match status" value="1"/>
</dbReference>
<accession>A0A656DEA0</accession>
<dbReference type="NCBIfam" id="TIGR00249">
    <property type="entry name" value="sixA"/>
    <property type="match status" value="1"/>
</dbReference>
<evidence type="ECO:0000313" key="2">
    <source>
        <dbReference type="EMBL" id="CUT05683.1"/>
    </source>
</evidence>
<dbReference type="GO" id="GO:0005737">
    <property type="term" value="C:cytoplasm"/>
    <property type="evidence" value="ECO:0007669"/>
    <property type="project" value="InterPro"/>
</dbReference>
<dbReference type="AlphaFoldDB" id="A0A656DEA0"/>
<dbReference type="SUPFAM" id="SSF53254">
    <property type="entry name" value="Phosphoglycerate mutase-like"/>
    <property type="match status" value="1"/>
</dbReference>
<dbReference type="GO" id="GO:0101006">
    <property type="term" value="F:protein histidine phosphatase activity"/>
    <property type="evidence" value="ECO:0007669"/>
    <property type="project" value="InterPro"/>
</dbReference>
<organism evidence="2 3">
    <name type="scientific">Kryptobacter tengchongensis</name>
    <dbReference type="NCBI Taxonomy" id="1643429"/>
    <lineage>
        <taxon>Bacteria</taxon>
        <taxon>Pseudomonadati</taxon>
        <taxon>Candidatus Kryptoniota</taxon>
        <taxon>Candidatus Kryptobacter</taxon>
    </lineage>
</organism>
<evidence type="ECO:0000313" key="4">
    <source>
        <dbReference type="Proteomes" id="UP000243105"/>
    </source>
</evidence>
<dbReference type="Gene3D" id="3.40.50.1240">
    <property type="entry name" value="Phosphoglycerate mutase-like"/>
    <property type="match status" value="1"/>
</dbReference>
<reference evidence="3 4" key="1">
    <citation type="submission" date="2015-11" db="EMBL/GenBank/DDBJ databases">
        <authorList>
            <person name="Varghese N."/>
        </authorList>
    </citation>
    <scope>NUCLEOTIDE SEQUENCE [LARGE SCALE GENOMIC DNA]</scope>
    <source>
        <strain evidence="2 3">JGI-24</strain>
        <strain evidence="1 4">JGI-25</strain>
    </source>
</reference>
<protein>
    <submittedName>
        <fullName evidence="2">Phosphohistidine phosphatase, SixA</fullName>
    </submittedName>
</protein>
<dbReference type="InterPro" id="IPR004449">
    <property type="entry name" value="SixA"/>
</dbReference>
<dbReference type="InterPro" id="IPR029033">
    <property type="entry name" value="His_PPase_superfam"/>
</dbReference>
<proteinExistence type="predicted"/>
<dbReference type="EMBL" id="CZVU01000133">
    <property type="protein sequence ID" value="CUT05683.1"/>
    <property type="molecule type" value="Genomic_DNA"/>
</dbReference>
<evidence type="ECO:0000313" key="1">
    <source>
        <dbReference type="EMBL" id="CUS99658.1"/>
    </source>
</evidence>
<sequence>MLLYLTRHADAEQKKPGMSDFERELTDIGRKNTEKMAIILKRMNLKFDLIVSSPLVRAVQTAKIFHDVMGVQSEIITTNELIPGSDFKSLLNILFSFGVGNLLAVGHEPHLGEFLSWLVGLPKPVEFKKNSIACIEILMPVEAGGNLKWLIHPDMFSWFETI</sequence>
<dbReference type="EMBL" id="CZVV01000028">
    <property type="protein sequence ID" value="CUS99658.1"/>
    <property type="molecule type" value="Genomic_DNA"/>
</dbReference>
<dbReference type="Proteomes" id="UP000243065">
    <property type="component" value="Unassembled WGS sequence"/>
</dbReference>
<gene>
    <name evidence="2" type="ORF">JGI24_01739</name>
    <name evidence="1" type="ORF">JGI25_00613</name>
</gene>
<dbReference type="InterPro" id="IPR013078">
    <property type="entry name" value="His_Pase_superF_clade-1"/>
</dbReference>